<feature type="compositionally biased region" description="Polar residues" evidence="1">
    <location>
        <begin position="21"/>
        <end position="40"/>
    </location>
</feature>
<evidence type="ECO:0000256" key="1">
    <source>
        <dbReference type="SAM" id="MobiDB-lite"/>
    </source>
</evidence>
<reference evidence="3" key="1">
    <citation type="submission" date="2003-08" db="EMBL/GenBank/DDBJ databases">
        <authorList>
            <person name="Birren B."/>
            <person name="Nusbaum C."/>
            <person name="Abebe A."/>
            <person name="Abouelleil A."/>
            <person name="Adekoya E."/>
            <person name="Ait-zahra M."/>
            <person name="Allen N."/>
            <person name="Allen T."/>
            <person name="An P."/>
            <person name="Anderson M."/>
            <person name="Anderson S."/>
            <person name="Arachchi H."/>
            <person name="Armbruster J."/>
            <person name="Bachantsang P."/>
            <person name="Baldwin J."/>
            <person name="Barry A."/>
            <person name="Bayul T."/>
            <person name="Blitshsteyn B."/>
            <person name="Bloom T."/>
            <person name="Blye J."/>
            <person name="Boguslavskiy L."/>
            <person name="Borowsky M."/>
            <person name="Boukhgalter B."/>
            <person name="Brunache A."/>
            <person name="Butler J."/>
            <person name="Calixte N."/>
            <person name="Calvo S."/>
            <person name="Camarata J."/>
            <person name="Campo K."/>
            <person name="Chang J."/>
            <person name="Cheshatsang Y."/>
            <person name="Citroen M."/>
            <person name="Collymore A."/>
            <person name="Considine T."/>
            <person name="Cook A."/>
            <person name="Cooke P."/>
            <person name="Corum B."/>
            <person name="Cuomo C."/>
            <person name="David R."/>
            <person name="Dawoe T."/>
            <person name="Degray S."/>
            <person name="Dodge S."/>
            <person name="Dooley K."/>
            <person name="Dorje P."/>
            <person name="Dorjee K."/>
            <person name="Dorris L."/>
            <person name="Duffey N."/>
            <person name="Dupes A."/>
            <person name="Elkins T."/>
            <person name="Engels R."/>
            <person name="Erickson J."/>
            <person name="Farina A."/>
            <person name="Faro S."/>
            <person name="Ferreira P."/>
            <person name="Fischer H."/>
            <person name="Fitzgerald M."/>
            <person name="Foley K."/>
            <person name="Gage D."/>
            <person name="Galagan J."/>
            <person name="Gearin G."/>
            <person name="Gnerre S."/>
            <person name="Gnirke A."/>
            <person name="Goyette A."/>
            <person name="Graham J."/>
            <person name="Grandbois E."/>
            <person name="Gyaltsen K."/>
            <person name="Hafez N."/>
            <person name="Hagopian D."/>
            <person name="Hagos B."/>
            <person name="Hall J."/>
            <person name="Hatcher B."/>
            <person name="Heller A."/>
            <person name="Higgins H."/>
            <person name="Honan T."/>
            <person name="Horn A."/>
            <person name="Houde N."/>
            <person name="Hughes L."/>
            <person name="Hulme W."/>
            <person name="Husby E."/>
            <person name="Iliev I."/>
            <person name="Jaffe D."/>
            <person name="Jones C."/>
            <person name="Kamal M."/>
            <person name="Kamat A."/>
            <person name="Kamvysselis M."/>
            <person name="Karlsson E."/>
            <person name="Kells C."/>
            <person name="Kieu A."/>
            <person name="Kisner P."/>
            <person name="Kodira C."/>
            <person name="Kulbokas E."/>
            <person name="Labutti K."/>
            <person name="Lama D."/>
            <person name="Landers T."/>
            <person name="Leger J."/>
            <person name="Levine S."/>
            <person name="Lewis D."/>
            <person name="Lewis T."/>
            <person name="Lindblad-toh K."/>
            <person name="Liu X."/>
            <person name="Lokyitsang T."/>
            <person name="Lokyitsang Y."/>
            <person name="Lucien O."/>
            <person name="Lui A."/>
            <person name="Ma L.J."/>
            <person name="Mabbitt R."/>
            <person name="Macdonald J."/>
            <person name="Maclean C."/>
            <person name="Major J."/>
            <person name="Manning J."/>
            <person name="Marabella R."/>
            <person name="Maru K."/>
            <person name="Matthews C."/>
            <person name="Mauceli E."/>
            <person name="Mccarthy M."/>
            <person name="Mcdonough S."/>
            <person name="Mcghee T."/>
            <person name="Meldrim J."/>
            <person name="Meneus L."/>
            <person name="Mesirov J."/>
            <person name="Mihalev A."/>
            <person name="Mihova T."/>
            <person name="Mikkelsen T."/>
            <person name="Mlenga V."/>
            <person name="Moru K."/>
            <person name="Mozes J."/>
            <person name="Mulrain L."/>
            <person name="Munson G."/>
            <person name="Naylor J."/>
            <person name="Newes C."/>
            <person name="Nguyen C."/>
            <person name="Nguyen N."/>
            <person name="Nguyen T."/>
            <person name="Nicol R."/>
            <person name="Nielsen C."/>
            <person name="Nizzari M."/>
            <person name="Norbu C."/>
            <person name="Norbu N."/>
            <person name="O'donnell P."/>
            <person name="Okoawo O."/>
            <person name="O'leary S."/>
            <person name="Omotosho B."/>
            <person name="O'neill K."/>
            <person name="Osman S."/>
            <person name="Parker S."/>
            <person name="Perrin D."/>
            <person name="Phunkhang P."/>
            <person name="Piqani B."/>
            <person name="Purcell S."/>
            <person name="Rachupka T."/>
            <person name="Ramasamy U."/>
            <person name="Rameau R."/>
            <person name="Ray V."/>
            <person name="Raymond C."/>
            <person name="Retta R."/>
            <person name="Richardson S."/>
            <person name="Rise C."/>
            <person name="Rodriguez J."/>
            <person name="Rogers J."/>
            <person name="Rogov P."/>
            <person name="Rutman M."/>
            <person name="Schupbach R."/>
            <person name="Seaman C."/>
            <person name="Settipalli S."/>
            <person name="Sharpe T."/>
            <person name="Sheridan J."/>
            <person name="Sherpa N."/>
            <person name="Shi J."/>
            <person name="Smirnov S."/>
            <person name="Smith C."/>
            <person name="Sougnez C."/>
            <person name="Spencer B."/>
            <person name="Stalker J."/>
            <person name="Stange-thomann N."/>
            <person name="Stavropoulos S."/>
            <person name="Stetson K."/>
            <person name="Stone C."/>
            <person name="Stone S."/>
            <person name="Stubbs M."/>
            <person name="Talamas J."/>
            <person name="Tchuinga P."/>
            <person name="Tenzing P."/>
            <person name="Tesfaye S."/>
            <person name="Theodore J."/>
            <person name="Thoulutsang Y."/>
            <person name="Topham K."/>
            <person name="Towey S."/>
            <person name="Tsamla T."/>
            <person name="Tsomo N."/>
            <person name="Vallee D."/>
            <person name="Vassiliev H."/>
            <person name="Venkataraman V."/>
            <person name="Vinson J."/>
            <person name="Vo A."/>
            <person name="Wade C."/>
            <person name="Wang S."/>
            <person name="Wangchuk T."/>
            <person name="Wangdi T."/>
            <person name="Whittaker C."/>
            <person name="Wilkinson J."/>
            <person name="Wu Y."/>
            <person name="Wyman D."/>
            <person name="Yadav S."/>
            <person name="Yang S."/>
            <person name="Yang X."/>
            <person name="Yeager S."/>
            <person name="Yee E."/>
            <person name="Young G."/>
            <person name="Zainoun J."/>
            <person name="Zembeck L."/>
            <person name="Zimmer A."/>
            <person name="Zody M."/>
            <person name="Lander E."/>
        </authorList>
    </citation>
    <scope>NUCLEOTIDE SEQUENCE [LARGE SCALE GENOMIC DNA]</scope>
</reference>
<reference evidence="2" key="3">
    <citation type="submission" date="2025-09" db="UniProtKB">
        <authorList>
            <consortium name="Ensembl"/>
        </authorList>
    </citation>
    <scope>IDENTIFICATION</scope>
</reference>
<dbReference type="AlphaFoldDB" id="H2ZHF7"/>
<dbReference type="Proteomes" id="UP000007875">
    <property type="component" value="Unassembled WGS sequence"/>
</dbReference>
<accession>H2ZHF7</accession>
<proteinExistence type="predicted"/>
<dbReference type="HOGENOM" id="CLU_2541897_0_0_1"/>
<sequence>MTVQNNVSLPSALERGIDANRSPSDTETTTRPPNDTMDSIQSQTFNALPRGGLHSAAAFRRLLAPPTSNSEIKAIMDCPTSKP</sequence>
<name>H2ZHF7_CIOSA</name>
<keyword evidence="3" id="KW-1185">Reference proteome</keyword>
<evidence type="ECO:0000313" key="2">
    <source>
        <dbReference type="Ensembl" id="ENSCSAVP00000017023.1"/>
    </source>
</evidence>
<organism evidence="2 3">
    <name type="scientific">Ciona savignyi</name>
    <name type="common">Pacific transparent sea squirt</name>
    <dbReference type="NCBI Taxonomy" id="51511"/>
    <lineage>
        <taxon>Eukaryota</taxon>
        <taxon>Metazoa</taxon>
        <taxon>Chordata</taxon>
        <taxon>Tunicata</taxon>
        <taxon>Ascidiacea</taxon>
        <taxon>Phlebobranchia</taxon>
        <taxon>Cionidae</taxon>
        <taxon>Ciona</taxon>
    </lineage>
</organism>
<protein>
    <submittedName>
        <fullName evidence="2">Uncharacterized protein</fullName>
    </submittedName>
</protein>
<dbReference type="Ensembl" id="ENSCSAVT00000017206.1">
    <property type="protein sequence ID" value="ENSCSAVP00000017023.1"/>
    <property type="gene ID" value="ENSCSAVG00000010018.1"/>
</dbReference>
<reference evidence="2" key="2">
    <citation type="submission" date="2025-08" db="UniProtKB">
        <authorList>
            <consortium name="Ensembl"/>
        </authorList>
    </citation>
    <scope>IDENTIFICATION</scope>
</reference>
<feature type="region of interest" description="Disordered" evidence="1">
    <location>
        <begin position="1"/>
        <end position="40"/>
    </location>
</feature>
<dbReference type="InParanoid" id="H2ZHF7"/>
<evidence type="ECO:0000313" key="3">
    <source>
        <dbReference type="Proteomes" id="UP000007875"/>
    </source>
</evidence>